<reference evidence="2" key="1">
    <citation type="submission" date="2020-02" db="EMBL/GenBank/DDBJ databases">
        <authorList>
            <person name="Meier V. D."/>
        </authorList>
    </citation>
    <scope>NUCLEOTIDE SEQUENCE</scope>
    <source>
        <strain evidence="2">AVDCRST_MAG50</strain>
    </source>
</reference>
<dbReference type="Gene3D" id="3.40.630.30">
    <property type="match status" value="1"/>
</dbReference>
<dbReference type="GO" id="GO:0016747">
    <property type="term" value="F:acyltransferase activity, transferring groups other than amino-acyl groups"/>
    <property type="evidence" value="ECO:0007669"/>
    <property type="project" value="InterPro"/>
</dbReference>
<accession>A0A6J4IHC0</accession>
<protein>
    <recommendedName>
        <fullName evidence="1">N-acetyltransferase domain-containing protein</fullName>
    </recommendedName>
</protein>
<dbReference type="InterPro" id="IPR000182">
    <property type="entry name" value="GNAT_dom"/>
</dbReference>
<dbReference type="AlphaFoldDB" id="A0A6J4IHC0"/>
<organism evidence="2">
    <name type="scientific">uncultured Acidimicrobiales bacterium</name>
    <dbReference type="NCBI Taxonomy" id="310071"/>
    <lineage>
        <taxon>Bacteria</taxon>
        <taxon>Bacillati</taxon>
        <taxon>Actinomycetota</taxon>
        <taxon>Acidimicrobiia</taxon>
        <taxon>Acidimicrobiales</taxon>
        <taxon>environmental samples</taxon>
    </lineage>
</organism>
<dbReference type="PROSITE" id="PS51186">
    <property type="entry name" value="GNAT"/>
    <property type="match status" value="1"/>
</dbReference>
<evidence type="ECO:0000259" key="1">
    <source>
        <dbReference type="PROSITE" id="PS51186"/>
    </source>
</evidence>
<dbReference type="Pfam" id="PF00583">
    <property type="entry name" value="Acetyltransf_1"/>
    <property type="match status" value="1"/>
</dbReference>
<dbReference type="EMBL" id="CADCTF010000104">
    <property type="protein sequence ID" value="CAA9250058.1"/>
    <property type="molecule type" value="Genomic_DNA"/>
</dbReference>
<feature type="domain" description="N-acetyltransferase" evidence="1">
    <location>
        <begin position="106"/>
        <end position="231"/>
    </location>
</feature>
<evidence type="ECO:0000313" key="2">
    <source>
        <dbReference type="EMBL" id="CAA9250058.1"/>
    </source>
</evidence>
<dbReference type="InterPro" id="IPR016181">
    <property type="entry name" value="Acyl_CoA_acyltransferase"/>
</dbReference>
<gene>
    <name evidence="2" type="ORF">AVDCRST_MAG50-2562</name>
</gene>
<dbReference type="SUPFAM" id="SSF55729">
    <property type="entry name" value="Acyl-CoA N-acyltransferases (Nat)"/>
    <property type="match status" value="1"/>
</dbReference>
<proteinExistence type="predicted"/>
<name>A0A6J4IHC0_9ACTN</name>
<sequence>MTATGVEAASSAWASLSGLPALRDLHVFVDAGSPLGPAGWIAILTIGSTVTASVPRADLVVALTAALTGLTADEATNPEAVLPRMPPVRNILGPAQLYYPGPGFTVSSEPADEASEHELVALAEAVAEDELDESGVHHVESPVFVSRSSTGTVAAAAGYRRWSNEVAHLSVLAHPDHRGRGHGGRAAGLAIRAALDERLLPQWRARPLASQRAALAVGFVRAGAQLSLEPD</sequence>